<keyword evidence="3" id="KW-1185">Reference proteome</keyword>
<organism evidence="2 3">
    <name type="scientific">Pomacea canaliculata</name>
    <name type="common">Golden apple snail</name>
    <dbReference type="NCBI Taxonomy" id="400727"/>
    <lineage>
        <taxon>Eukaryota</taxon>
        <taxon>Metazoa</taxon>
        <taxon>Spiralia</taxon>
        <taxon>Lophotrochozoa</taxon>
        <taxon>Mollusca</taxon>
        <taxon>Gastropoda</taxon>
        <taxon>Caenogastropoda</taxon>
        <taxon>Architaenioglossa</taxon>
        <taxon>Ampullarioidea</taxon>
        <taxon>Ampullariidae</taxon>
        <taxon>Pomacea</taxon>
    </lineage>
</organism>
<evidence type="ECO:0000256" key="1">
    <source>
        <dbReference type="SAM" id="MobiDB-lite"/>
    </source>
</evidence>
<accession>A0A2T7NDT6</accession>
<proteinExistence type="predicted"/>
<reference evidence="2 3" key="1">
    <citation type="submission" date="2018-04" db="EMBL/GenBank/DDBJ databases">
        <title>The genome of golden apple snail Pomacea canaliculata provides insight into stress tolerance and invasive adaptation.</title>
        <authorList>
            <person name="Liu C."/>
            <person name="Liu B."/>
            <person name="Ren Y."/>
            <person name="Zhang Y."/>
            <person name="Wang H."/>
            <person name="Li S."/>
            <person name="Jiang F."/>
            <person name="Yin L."/>
            <person name="Zhang G."/>
            <person name="Qian W."/>
            <person name="Fan W."/>
        </authorList>
    </citation>
    <scope>NUCLEOTIDE SEQUENCE [LARGE SCALE GENOMIC DNA]</scope>
    <source>
        <strain evidence="2">SZHN2017</strain>
        <tissue evidence="2">Muscle</tissue>
    </source>
</reference>
<protein>
    <submittedName>
        <fullName evidence="2">Uncharacterized protein</fullName>
    </submittedName>
</protein>
<name>A0A2T7NDT6_POMCA</name>
<gene>
    <name evidence="2" type="ORF">C0Q70_19827</name>
</gene>
<comment type="caution">
    <text evidence="2">The sequence shown here is derived from an EMBL/GenBank/DDBJ whole genome shotgun (WGS) entry which is preliminary data.</text>
</comment>
<evidence type="ECO:0000313" key="2">
    <source>
        <dbReference type="EMBL" id="PVD19340.1"/>
    </source>
</evidence>
<dbReference type="AlphaFoldDB" id="A0A2T7NDT6"/>
<dbReference type="Proteomes" id="UP000245119">
    <property type="component" value="Linkage Group LG13"/>
</dbReference>
<sequence>MSQDNVKGGLTKIPGHVTMMSPVSGAVMDRHPPTLLHPPLDNTSLNNRQHEHQQLVSVPLFLLLLLWQLNTTHL</sequence>
<evidence type="ECO:0000313" key="3">
    <source>
        <dbReference type="Proteomes" id="UP000245119"/>
    </source>
</evidence>
<feature type="region of interest" description="Disordered" evidence="1">
    <location>
        <begin position="23"/>
        <end position="45"/>
    </location>
</feature>
<dbReference type="EMBL" id="PZQS01000013">
    <property type="protein sequence ID" value="PVD19340.1"/>
    <property type="molecule type" value="Genomic_DNA"/>
</dbReference>